<accession>A0A450XS76</accession>
<sequence length="96" mass="10435">MKKNTRSKVRVLAKNVRIQSTGKGLTSQAGLVPVVKFHSYPSSSLGTRSWKLQGAGFLSQIALFHPAPCVRGSQETRLEMIAASPLHFCANRHSSS</sequence>
<dbReference type="EMBL" id="CAADFP010000158">
    <property type="protein sequence ID" value="VFK32132.1"/>
    <property type="molecule type" value="Genomic_DNA"/>
</dbReference>
<proteinExistence type="predicted"/>
<reference evidence="1" key="1">
    <citation type="submission" date="2019-02" db="EMBL/GenBank/DDBJ databases">
        <authorList>
            <person name="Gruber-Vodicka R. H."/>
            <person name="Seah K. B. B."/>
        </authorList>
    </citation>
    <scope>NUCLEOTIDE SEQUENCE</scope>
    <source>
        <strain evidence="1">BECK_S426</strain>
    </source>
</reference>
<protein>
    <submittedName>
        <fullName evidence="1">Uncharacterized protein</fullName>
    </submittedName>
</protein>
<gene>
    <name evidence="1" type="ORF">BECKLPF1236C_GA0070990_101587</name>
</gene>
<dbReference type="AlphaFoldDB" id="A0A450XS76"/>
<organism evidence="1">
    <name type="scientific">Candidatus Kentrum sp. LPFa</name>
    <dbReference type="NCBI Taxonomy" id="2126335"/>
    <lineage>
        <taxon>Bacteria</taxon>
        <taxon>Pseudomonadati</taxon>
        <taxon>Pseudomonadota</taxon>
        <taxon>Gammaproteobacteria</taxon>
        <taxon>Candidatus Kentrum</taxon>
    </lineage>
</organism>
<evidence type="ECO:0000313" key="1">
    <source>
        <dbReference type="EMBL" id="VFK32132.1"/>
    </source>
</evidence>
<name>A0A450XS76_9GAMM</name>